<reference evidence="4" key="1">
    <citation type="journal article" date="2017" name="Appl. Environ. Microbiol.">
        <title>Molecular characterization of an Endozoicomonas-like organism causing infection in king scallop Pecten maximus L.</title>
        <authorList>
            <person name="Cano I."/>
            <person name="van Aerle R."/>
            <person name="Ross S."/>
            <person name="Verner-Jeffreys D.W."/>
            <person name="Paley R.K."/>
            <person name="Rimmer G."/>
            <person name="Ryder D."/>
            <person name="Hooper P."/>
            <person name="Stone D."/>
            <person name="Feist S.W."/>
        </authorList>
    </citation>
    <scope>NUCLEOTIDE SEQUENCE</scope>
</reference>
<dbReference type="InterPro" id="IPR029058">
    <property type="entry name" value="AB_hydrolase_fold"/>
</dbReference>
<proteinExistence type="inferred from homology"/>
<gene>
    <name evidence="4" type="primary">menH_1</name>
    <name evidence="4" type="ORF">CI610_00729</name>
</gene>
<dbReference type="PANTHER" id="PTHR42916:SF1">
    <property type="entry name" value="PROTEIN PHYLLO, CHLOROPLASTIC"/>
    <property type="match status" value="1"/>
</dbReference>
<feature type="domain" description="AB hydrolase-1" evidence="3">
    <location>
        <begin position="14"/>
        <end position="246"/>
    </location>
</feature>
<dbReference type="AlphaFoldDB" id="A0A2H9TAP0"/>
<evidence type="ECO:0000313" key="4">
    <source>
        <dbReference type="EMBL" id="PJE80302.1"/>
    </source>
</evidence>
<dbReference type="NCBIfam" id="TIGR03695">
    <property type="entry name" value="menH_SHCHC"/>
    <property type="match status" value="1"/>
</dbReference>
<dbReference type="EC" id="4.2.99.20" evidence="4"/>
<evidence type="ECO:0000256" key="1">
    <source>
        <dbReference type="ARBA" id="ARBA00022428"/>
    </source>
</evidence>
<organism evidence="4">
    <name type="scientific">invertebrate metagenome</name>
    <dbReference type="NCBI Taxonomy" id="1711999"/>
    <lineage>
        <taxon>unclassified sequences</taxon>
        <taxon>metagenomes</taxon>
        <taxon>organismal metagenomes</taxon>
    </lineage>
</organism>
<dbReference type="GO" id="GO:0009234">
    <property type="term" value="P:menaquinone biosynthetic process"/>
    <property type="evidence" value="ECO:0007669"/>
    <property type="project" value="UniProtKB-KW"/>
</dbReference>
<dbReference type="InterPro" id="IPR000073">
    <property type="entry name" value="AB_hydrolase_1"/>
</dbReference>
<dbReference type="GO" id="GO:0070205">
    <property type="term" value="F:2-succinyl-6-hydroxy-2,4-cyclohexadiene-1-carboxylate synthase activity"/>
    <property type="evidence" value="ECO:0007669"/>
    <property type="project" value="UniProtKB-EC"/>
</dbReference>
<dbReference type="EMBL" id="NSIT01000023">
    <property type="protein sequence ID" value="PJE80302.1"/>
    <property type="molecule type" value="Genomic_DNA"/>
</dbReference>
<dbReference type="InterPro" id="IPR022485">
    <property type="entry name" value="SHCHC_synthase_MenH"/>
</dbReference>
<evidence type="ECO:0000259" key="3">
    <source>
        <dbReference type="Pfam" id="PF00561"/>
    </source>
</evidence>
<accession>A0A2H9TAP0</accession>
<keyword evidence="2 4" id="KW-0456">Lyase</keyword>
<comment type="caution">
    <text evidence="4">The sequence shown here is derived from an EMBL/GenBank/DDBJ whole genome shotgun (WGS) entry which is preliminary data.</text>
</comment>
<dbReference type="SUPFAM" id="SSF53474">
    <property type="entry name" value="alpha/beta-Hydrolases"/>
    <property type="match status" value="1"/>
</dbReference>
<dbReference type="Gene3D" id="3.40.50.1820">
    <property type="entry name" value="alpha/beta hydrolase"/>
    <property type="match status" value="1"/>
</dbReference>
<dbReference type="Pfam" id="PF00561">
    <property type="entry name" value="Abhydrolase_1"/>
    <property type="match status" value="1"/>
</dbReference>
<protein>
    <submittedName>
        <fullName evidence="4">2-succinyl-6-hydroxy-2, 4-cyclohexadiene-1-carboxylate synthase</fullName>
        <ecNumber evidence="4">4.2.99.20</ecNumber>
    </submittedName>
</protein>
<dbReference type="PANTHER" id="PTHR42916">
    <property type="entry name" value="2-SUCCINYL-5-ENOLPYRUVYL-6-HYDROXY-3-CYCLOHEXENE-1-CARBOXYLATE SYNTHASE"/>
    <property type="match status" value="1"/>
</dbReference>
<dbReference type="HAMAP" id="MF_01660">
    <property type="entry name" value="MenH"/>
    <property type="match status" value="1"/>
</dbReference>
<keyword evidence="1" id="KW-0474">Menaquinone biosynthesis</keyword>
<evidence type="ECO:0000256" key="2">
    <source>
        <dbReference type="ARBA" id="ARBA00023239"/>
    </source>
</evidence>
<sequence length="260" mass="29609">MPLAYRTWGLRENPPLVLVHGFLGDSNDWTQLANCLEKDAYIIAVDLPGHGKSAELKPDINKPWRFFSEQLNQVLQQLNIEQYTLLGYSLGGRLSIAHTFHDPRPVKQLIIESAHPGLQSAQQKQGRLIHDTQWAERFRHEPLGNVLEDWYQQPVFRPLSTPQRISMINARLGQSGETLAQIMGTFSLARQEDYNQRFCTLTVPVHFICGEHDQKFKTIGQHLTLSDDLADLHVIPAAGHNCHREKPDQTATVIKQLLRS</sequence>
<name>A0A2H9TAP0_9ZZZZ</name>